<gene>
    <name evidence="7" type="primary">aroA</name>
    <name evidence="9" type="ORF">BST99_08210</name>
</gene>
<dbReference type="PANTHER" id="PTHR21090">
    <property type="entry name" value="AROM/DEHYDROQUINATE SYNTHASE"/>
    <property type="match status" value="1"/>
</dbReference>
<dbReference type="PIRSF" id="PIRSF000505">
    <property type="entry name" value="EPSPS"/>
    <property type="match status" value="1"/>
</dbReference>
<dbReference type="InterPro" id="IPR001986">
    <property type="entry name" value="Enolpyruvate_Tfrase_dom"/>
</dbReference>
<dbReference type="RefSeq" id="WP_105001367.1">
    <property type="nucleotide sequence ID" value="NZ_MQVX01000001.1"/>
</dbReference>
<dbReference type="InterPro" id="IPR036968">
    <property type="entry name" value="Enolpyruvate_Tfrase_sf"/>
</dbReference>
<organism evidence="9 10">
    <name type="scientific">Aureicoccus marinus</name>
    <dbReference type="NCBI Taxonomy" id="754435"/>
    <lineage>
        <taxon>Bacteria</taxon>
        <taxon>Pseudomonadati</taxon>
        <taxon>Bacteroidota</taxon>
        <taxon>Flavobacteriia</taxon>
        <taxon>Flavobacteriales</taxon>
        <taxon>Flavobacteriaceae</taxon>
        <taxon>Aureicoccus</taxon>
    </lineage>
</organism>
<dbReference type="EMBL" id="MQVX01000001">
    <property type="protein sequence ID" value="PQJ15714.1"/>
    <property type="molecule type" value="Genomic_DNA"/>
</dbReference>
<feature type="binding site" evidence="7">
    <location>
        <position position="146"/>
    </location>
    <ligand>
        <name>3-phosphoshikimate</name>
        <dbReference type="ChEBI" id="CHEBI:145989"/>
    </ligand>
</feature>
<feature type="binding site" evidence="7">
    <location>
        <position position="369"/>
    </location>
    <ligand>
        <name>phosphoenolpyruvate</name>
        <dbReference type="ChEBI" id="CHEBI:58702"/>
    </ligand>
</feature>
<evidence type="ECO:0000313" key="10">
    <source>
        <dbReference type="Proteomes" id="UP000239366"/>
    </source>
</evidence>
<feature type="binding site" evidence="7">
    <location>
        <position position="148"/>
    </location>
    <ligand>
        <name>phosphoenolpyruvate</name>
        <dbReference type="ChEBI" id="CHEBI:58702"/>
    </ligand>
</feature>
<dbReference type="GO" id="GO:0003866">
    <property type="term" value="F:3-phosphoshikimate 1-carboxyvinyltransferase activity"/>
    <property type="evidence" value="ECO:0007669"/>
    <property type="project" value="UniProtKB-UniRule"/>
</dbReference>
<comment type="subcellular location">
    <subcellularLocation>
        <location evidence="7">Cytoplasm</location>
    </subcellularLocation>
</comment>
<comment type="caution">
    <text evidence="7">Lacks conserved residue(s) required for the propagation of feature annotation.</text>
</comment>
<comment type="catalytic activity">
    <reaction evidence="6">
        <text>3-phosphoshikimate + phosphoenolpyruvate = 5-O-(1-carboxyvinyl)-3-phosphoshikimate + phosphate</text>
        <dbReference type="Rhea" id="RHEA:21256"/>
        <dbReference type="ChEBI" id="CHEBI:43474"/>
        <dbReference type="ChEBI" id="CHEBI:57701"/>
        <dbReference type="ChEBI" id="CHEBI:58702"/>
        <dbReference type="ChEBI" id="CHEBI:145989"/>
        <dbReference type="EC" id="2.5.1.19"/>
    </reaction>
    <physiologicalReaction direction="left-to-right" evidence="6">
        <dbReference type="Rhea" id="RHEA:21257"/>
    </physiologicalReaction>
</comment>
<evidence type="ECO:0000259" key="8">
    <source>
        <dbReference type="Pfam" id="PF00275"/>
    </source>
</evidence>
<feature type="binding site" evidence="7">
    <location>
        <position position="23"/>
    </location>
    <ligand>
        <name>3-phosphoshikimate</name>
        <dbReference type="ChEBI" id="CHEBI:145989"/>
    </ligand>
</feature>
<evidence type="ECO:0000256" key="4">
    <source>
        <dbReference type="ARBA" id="ARBA00022679"/>
    </source>
</evidence>
<dbReference type="InterPro" id="IPR013792">
    <property type="entry name" value="RNA3'P_cycl/enolpyr_Trfase_a/b"/>
</dbReference>
<feature type="binding site" evidence="7">
    <location>
        <position position="292"/>
    </location>
    <ligand>
        <name>3-phosphoshikimate</name>
        <dbReference type="ChEBI" id="CHEBI:145989"/>
    </ligand>
</feature>
<dbReference type="CDD" id="cd01556">
    <property type="entry name" value="EPSP_synthase"/>
    <property type="match status" value="1"/>
</dbReference>
<dbReference type="GO" id="GO:0005737">
    <property type="term" value="C:cytoplasm"/>
    <property type="evidence" value="ECO:0007669"/>
    <property type="project" value="UniProtKB-SubCell"/>
</dbReference>
<comment type="caution">
    <text evidence="9">The sequence shown here is derived from an EMBL/GenBank/DDBJ whole genome shotgun (WGS) entry which is preliminary data.</text>
</comment>
<dbReference type="SUPFAM" id="SSF55205">
    <property type="entry name" value="EPT/RTPC-like"/>
    <property type="match status" value="1"/>
</dbReference>
<feature type="binding site" evidence="7">
    <location>
        <position position="28"/>
    </location>
    <ligand>
        <name>3-phosphoshikimate</name>
        <dbReference type="ChEBI" id="CHEBI:145989"/>
    </ligand>
</feature>
<comment type="subunit">
    <text evidence="7">Monomer.</text>
</comment>
<feature type="binding site" evidence="7">
    <location>
        <position position="100"/>
    </location>
    <ligand>
        <name>phosphoenolpyruvate</name>
        <dbReference type="ChEBI" id="CHEBI:58702"/>
    </ligand>
</feature>
<keyword evidence="4 7" id="KW-0808">Transferase</keyword>
<evidence type="ECO:0000256" key="6">
    <source>
        <dbReference type="ARBA" id="ARBA00044633"/>
    </source>
</evidence>
<keyword evidence="10" id="KW-1185">Reference proteome</keyword>
<feature type="binding site" evidence="7">
    <location>
        <position position="323"/>
    </location>
    <ligand>
        <name>phosphoenolpyruvate</name>
        <dbReference type="ChEBI" id="CHEBI:58702"/>
    </ligand>
</feature>
<keyword evidence="7" id="KW-0963">Cytoplasm</keyword>
<dbReference type="Proteomes" id="UP000239366">
    <property type="component" value="Unassembled WGS sequence"/>
</dbReference>
<feature type="binding site" evidence="7">
    <location>
        <position position="148"/>
    </location>
    <ligand>
        <name>3-phosphoshikimate</name>
        <dbReference type="ChEBI" id="CHEBI:145989"/>
    </ligand>
</feature>
<protein>
    <recommendedName>
        <fullName evidence="7">3-phosphoshikimate 1-carboxyvinyltransferase</fullName>
        <ecNumber evidence="7">2.5.1.19</ecNumber>
    </recommendedName>
    <alternativeName>
        <fullName evidence="7">5-enolpyruvylshikimate-3-phosphate synthase</fullName>
        <shortName evidence="7">EPSP synthase</shortName>
        <shortName evidence="7">EPSPS</shortName>
    </alternativeName>
</protein>
<feature type="binding site" evidence="7">
    <location>
        <position position="23"/>
    </location>
    <ligand>
        <name>phosphoenolpyruvate</name>
        <dbReference type="ChEBI" id="CHEBI:58702"/>
    </ligand>
</feature>
<feature type="binding site" evidence="7">
    <location>
        <position position="319"/>
    </location>
    <ligand>
        <name>3-phosphoshikimate</name>
        <dbReference type="ChEBI" id="CHEBI:145989"/>
    </ligand>
</feature>
<comment type="similarity">
    <text evidence="2 7">Belongs to the EPSP synthase family.</text>
</comment>
<feature type="binding site" evidence="7">
    <location>
        <position position="24"/>
    </location>
    <ligand>
        <name>3-phosphoshikimate</name>
        <dbReference type="ChEBI" id="CHEBI:145989"/>
    </ligand>
</feature>
<accession>A0A2S7T7S2</accession>
<dbReference type="InterPro" id="IPR006264">
    <property type="entry name" value="EPSP_synthase"/>
</dbReference>
<keyword evidence="3 7" id="KW-0028">Amino-acid biosynthesis</keyword>
<name>A0A2S7T7S2_9FLAO</name>
<dbReference type="Pfam" id="PF00275">
    <property type="entry name" value="EPSP_synthase"/>
    <property type="match status" value="1"/>
</dbReference>
<comment type="function">
    <text evidence="7">Catalyzes the transfer of the enolpyruvyl moiety of phosphoenolpyruvate (PEP) to the 5-hydroxyl of shikimate-3-phosphate (S3P) to produce enolpyruvyl shikimate-3-phosphate and inorganic phosphate.</text>
</comment>
<feature type="binding site" evidence="7">
    <location>
        <position position="174"/>
    </location>
    <ligand>
        <name>3-phosphoshikimate</name>
        <dbReference type="ChEBI" id="CHEBI:145989"/>
    </ligand>
</feature>
<dbReference type="UniPathway" id="UPA00053">
    <property type="reaction ID" value="UER00089"/>
</dbReference>
<dbReference type="AlphaFoldDB" id="A0A2S7T7S2"/>
<proteinExistence type="inferred from homology"/>
<feature type="binding site" evidence="7">
    <location>
        <position position="393"/>
    </location>
    <ligand>
        <name>phosphoenolpyruvate</name>
        <dbReference type="ChEBI" id="CHEBI:58702"/>
    </ligand>
</feature>
<dbReference type="PANTHER" id="PTHR21090:SF5">
    <property type="entry name" value="PENTAFUNCTIONAL AROM POLYPEPTIDE"/>
    <property type="match status" value="1"/>
</dbReference>
<feature type="active site" description="Proton acceptor" evidence="7">
    <location>
        <position position="292"/>
    </location>
</feature>
<reference evidence="10" key="1">
    <citation type="submission" date="2016-11" db="EMBL/GenBank/DDBJ databases">
        <title>Trade-off between light-utilization and light-protection in marine flavobacteria.</title>
        <authorList>
            <person name="Kumagai Y."/>
            <person name="Yoshizawa S."/>
            <person name="Kogure K."/>
        </authorList>
    </citation>
    <scope>NUCLEOTIDE SEQUENCE [LARGE SCALE GENOMIC DNA]</scope>
    <source>
        <strain evidence="10">SG-18</strain>
    </source>
</reference>
<feature type="domain" description="Enolpyruvate transferase" evidence="8">
    <location>
        <begin position="57"/>
        <end position="401"/>
    </location>
</feature>
<dbReference type="Gene3D" id="3.65.10.10">
    <property type="entry name" value="Enolpyruvate transferase domain"/>
    <property type="match status" value="3"/>
</dbReference>
<dbReference type="HAMAP" id="MF_00210">
    <property type="entry name" value="EPSP_synth"/>
    <property type="match status" value="1"/>
</dbReference>
<evidence type="ECO:0000256" key="3">
    <source>
        <dbReference type="ARBA" id="ARBA00022605"/>
    </source>
</evidence>
<evidence type="ECO:0000256" key="2">
    <source>
        <dbReference type="ARBA" id="ARBA00009948"/>
    </source>
</evidence>
<evidence type="ECO:0000313" key="9">
    <source>
        <dbReference type="EMBL" id="PQJ15714.1"/>
    </source>
</evidence>
<evidence type="ECO:0000256" key="5">
    <source>
        <dbReference type="ARBA" id="ARBA00023141"/>
    </source>
</evidence>
<feature type="binding site" evidence="7">
    <location>
        <position position="147"/>
    </location>
    <ligand>
        <name>3-phosphoshikimate</name>
        <dbReference type="ChEBI" id="CHEBI:145989"/>
    </ligand>
</feature>
<dbReference type="GO" id="GO:0009073">
    <property type="term" value="P:aromatic amino acid family biosynthetic process"/>
    <property type="evidence" value="ECO:0007669"/>
    <property type="project" value="UniProtKB-KW"/>
</dbReference>
<evidence type="ECO:0000256" key="1">
    <source>
        <dbReference type="ARBA" id="ARBA00004811"/>
    </source>
</evidence>
<evidence type="ECO:0000256" key="7">
    <source>
        <dbReference type="HAMAP-Rule" id="MF_00210"/>
    </source>
</evidence>
<dbReference type="GO" id="GO:0009423">
    <property type="term" value="P:chorismate biosynthetic process"/>
    <property type="evidence" value="ECO:0007669"/>
    <property type="project" value="UniProtKB-UniRule"/>
</dbReference>
<comment type="pathway">
    <text evidence="1 7">Metabolic intermediate biosynthesis; chorismate biosynthesis; chorismate from D-erythrose 4-phosphate and phosphoenolpyruvate: step 6/7.</text>
</comment>
<dbReference type="OrthoDB" id="9809920at2"/>
<sequence length="412" mass="45919">MKVVLGEQHERVLKGRVRLTGSKSESNRLLILQAFYSNLELTNLSNADDVRFMQRALSSPDALEVDIHHAGTAMRFLTAFLATQNGRELVLTGSHRMKERPIGILVEALRSMGAQIDYDGEEGFPPLKITGKALTQKQVRIPAKVSSQYISALLLIAPSLPEGLEIELIGEITSRPYLEMTLSLLERIGVETHFEGQRIRVEPQADIAVQSQAVESDWSAASYYYSLIALSPVGSQMHLSVLREDSLQGDRVLAELYEAFGVVTRYEDQGVLLSKEREANSVFEADLKDAPDIAQTLAVSCLGLGMRCDMRGLHTLPIKETDRLAAMKTELEKFGAEVEITDRSLHLKAFEGDLSSVPQVDIETYHDHRMAMAFAPLCQKAKMRILEAAVVSKSYPDFWKDWAALGLWVEEE</sequence>
<keyword evidence="5 7" id="KW-0057">Aromatic amino acid biosynthesis</keyword>
<feature type="binding site" evidence="7">
    <location>
        <position position="71"/>
    </location>
    <ligand>
        <name>phosphoenolpyruvate</name>
        <dbReference type="ChEBI" id="CHEBI:58702"/>
    </ligand>
</feature>
<dbReference type="GO" id="GO:0008652">
    <property type="term" value="P:amino acid biosynthetic process"/>
    <property type="evidence" value="ECO:0007669"/>
    <property type="project" value="UniProtKB-KW"/>
</dbReference>
<dbReference type="EC" id="2.5.1.19" evidence="7"/>